<dbReference type="PRINTS" id="PR00344">
    <property type="entry name" value="BCTRLSENSOR"/>
</dbReference>
<keyword evidence="9" id="KW-0805">Transcription regulation</keyword>
<evidence type="ECO:0000256" key="1">
    <source>
        <dbReference type="ARBA" id="ARBA00000085"/>
    </source>
</evidence>
<keyword evidence="18" id="KW-1185">Reference proteome</keyword>
<dbReference type="Proteomes" id="UP000514509">
    <property type="component" value="Chromosome"/>
</dbReference>
<evidence type="ECO:0000256" key="10">
    <source>
        <dbReference type="ARBA" id="ARBA00023125"/>
    </source>
</evidence>
<dbReference type="Gene3D" id="3.40.50.2300">
    <property type="match status" value="1"/>
</dbReference>
<dbReference type="InterPro" id="IPR011123">
    <property type="entry name" value="Y_Y_Y"/>
</dbReference>
<dbReference type="Pfam" id="PF07495">
    <property type="entry name" value="Y_Y_Y"/>
    <property type="match status" value="1"/>
</dbReference>
<dbReference type="FunFam" id="1.10.10.60:FF:000284">
    <property type="entry name" value="Two-component system sensor histidine kinase/response regulator"/>
    <property type="match status" value="1"/>
</dbReference>
<dbReference type="EMBL" id="CP055153">
    <property type="protein sequence ID" value="QMU26707.1"/>
    <property type="molecule type" value="Genomic_DNA"/>
</dbReference>
<dbReference type="PANTHER" id="PTHR43547">
    <property type="entry name" value="TWO-COMPONENT HISTIDINE KINASE"/>
    <property type="match status" value="1"/>
</dbReference>
<dbReference type="Gene3D" id="3.30.565.10">
    <property type="entry name" value="Histidine kinase-like ATPase, C-terminal domain"/>
    <property type="match status" value="1"/>
</dbReference>
<dbReference type="Gene3D" id="2.130.10.10">
    <property type="entry name" value="YVTN repeat-like/Quinoprotein amine dehydrogenase"/>
    <property type="match status" value="2"/>
</dbReference>
<evidence type="ECO:0000256" key="12">
    <source>
        <dbReference type="PROSITE-ProRule" id="PRU00169"/>
    </source>
</evidence>
<accession>A0A7L7L1P2</accession>
<feature type="coiled-coil region" evidence="13">
    <location>
        <begin position="805"/>
        <end position="853"/>
    </location>
</feature>
<dbReference type="PANTHER" id="PTHR43547:SF2">
    <property type="entry name" value="HYBRID SIGNAL TRANSDUCTION HISTIDINE KINASE C"/>
    <property type="match status" value="1"/>
</dbReference>
<keyword evidence="5" id="KW-0547">Nucleotide-binding</keyword>
<dbReference type="GO" id="GO:0000155">
    <property type="term" value="F:phosphorelay sensor kinase activity"/>
    <property type="evidence" value="ECO:0007669"/>
    <property type="project" value="InterPro"/>
</dbReference>
<keyword evidence="13" id="KW-0175">Coiled coil</keyword>
<evidence type="ECO:0000256" key="7">
    <source>
        <dbReference type="ARBA" id="ARBA00022840"/>
    </source>
</evidence>
<dbReference type="PROSITE" id="PS50109">
    <property type="entry name" value="HIS_KIN"/>
    <property type="match status" value="1"/>
</dbReference>
<sequence>MQPKKCRMESSRQVILILLFLFFLSGQAAGLPFGYFYTSPGSNFQGLPFIQNFNPKEYLHLTPSFEHSTILQDNRGVMLIGSHGGILQYNGTTWQFIQIPGSNMVWGLGKDKSGRIYVGASDNLGYLAPDVNGKIRFVSLLSKLPKNMRTLGDVWDALVTPEGVYFKSNQYLLRWHQGKFKVWQAETAFGLLQWLNNKLHVQVADKGLFVLQNNALQLFSDDTFFTEGRLQFLLPLKDKRWLVANSNSGLAYFTGKTIVPVQGAAAIYLRNNVLFQGKLLPDSNVAITTLKGGVVILDQAANIKTIVNQESGLVTNTTYSLGTDDQGGLWISLEKGLSRIRLNSPFSYFNERVGLQRQTYAVCEHQGQLFAGTTAGLFQLTEKLPLNPSASFRNVAGFTSSIWSLQSIGISLLIGSEEGLFEWRNGKITALPITVAPWDNYCRDIQPSKYDSTVVFIASKNVYAFRRVGNQWRNEGALPGLPDNISQLIESPIGDLWLPTRAGITRVQFPEAKLKNGQAFTKNTVINRYGPAQGVPAGITNLYYVGQDLIAQIGEGNYQLFRFREDRNVFEPLKAYETQFNLPRQQVQPATEYSDGGQVWLWTKKYEDQRWQLQLARKQPNGTYTTQSFDFSGSSYPLKQFVYQQAAKAVWFSGVDGLVRFEWPAAEEKSPSFFTLLRRVVLPSGSVLYSNNQQQVQLPFRENSLHLELAAPSYNGAENNKFQFWLEGYDKNWSAWTKESVKEYTRLPEGTYTFHARAVNAQGHLGRPVSYTFTILPPWPRTWFMYGLYLLGAGILFWLLVRWRSAKLKAEKEQLEKLVAQRTQEVALKNEQLRQQAEELAAQTEKLQELDQVKSHFFANISHEFRTPLTLILNNVLDKLSGTTSNSEQTLVPVKVSELKVMSRNARRLLQLINQLLDLSKIESGQLLLEQQTGDFKQLLKVIYSSFSSLADYQHIKFELQLPDEPLVCRYDEDKVEKILYNLLSNAFKFTPNGGKVFLKTELLPVTNSTATSVIQITVQDSGPGLNPEQLNKVFERFYQGQQYYADAQGTGIGLALAKELTELQQGRIWAESEPGKGAAFIVQLPFISTNEEVLSNNKGTLQKEVFSDLSALPEKITSLPEVSKSPVTSNSSEELPLILVVEDNDDLRAYICAHLEGSYRVVESINGVQGLTVAQETIPDLIITDWMMPEMDGIALCGQLKTDMRTSHIPVIMLTALTTAAAKVKGLETGADDYLTKPFDSKELVVRIANLVENRRKLREYFSREIRLEPTKMVVSSVDEKFLQQVMRVVEERLSDSEFSVDEFSREIGLSRVHLHRKLKALTGQSPSDFIRMMRLKQAAQLLEARAGNIAEIAYQVGFNNLSYFSKCFREQFGVLPNEYIARQPANS</sequence>
<dbReference type="Gene3D" id="1.10.287.130">
    <property type="match status" value="1"/>
</dbReference>
<organism evidence="17 18">
    <name type="scientific">Adhaeribacter radiodurans</name>
    <dbReference type="NCBI Taxonomy" id="2745197"/>
    <lineage>
        <taxon>Bacteria</taxon>
        <taxon>Pseudomonadati</taxon>
        <taxon>Bacteroidota</taxon>
        <taxon>Cytophagia</taxon>
        <taxon>Cytophagales</taxon>
        <taxon>Hymenobacteraceae</taxon>
        <taxon>Adhaeribacter</taxon>
    </lineage>
</organism>
<dbReference type="Pfam" id="PF00512">
    <property type="entry name" value="HisKA"/>
    <property type="match status" value="1"/>
</dbReference>
<evidence type="ECO:0000256" key="2">
    <source>
        <dbReference type="ARBA" id="ARBA00012438"/>
    </source>
</evidence>
<evidence type="ECO:0000256" key="5">
    <source>
        <dbReference type="ARBA" id="ARBA00022741"/>
    </source>
</evidence>
<dbReference type="PROSITE" id="PS50110">
    <property type="entry name" value="RESPONSE_REGULATORY"/>
    <property type="match status" value="1"/>
</dbReference>
<dbReference type="InterPro" id="IPR018062">
    <property type="entry name" value="HTH_AraC-typ_CS"/>
</dbReference>
<keyword evidence="10" id="KW-0238">DNA-binding</keyword>
<feature type="domain" description="HTH araC/xylS-type" evidence="14">
    <location>
        <begin position="1285"/>
        <end position="1384"/>
    </location>
</feature>
<protein>
    <recommendedName>
        <fullName evidence="2">histidine kinase</fullName>
        <ecNumber evidence="2">2.7.13.3</ecNumber>
    </recommendedName>
</protein>
<dbReference type="PROSITE" id="PS00041">
    <property type="entry name" value="HTH_ARAC_FAMILY_1"/>
    <property type="match status" value="1"/>
</dbReference>
<dbReference type="InterPro" id="IPR015943">
    <property type="entry name" value="WD40/YVTN_repeat-like_dom_sf"/>
</dbReference>
<dbReference type="SMART" id="SM00388">
    <property type="entry name" value="HisKA"/>
    <property type="match status" value="1"/>
</dbReference>
<feature type="modified residue" description="4-aspartylphosphate" evidence="12">
    <location>
        <position position="1186"/>
    </location>
</feature>
<evidence type="ECO:0000259" key="14">
    <source>
        <dbReference type="PROSITE" id="PS01124"/>
    </source>
</evidence>
<dbReference type="InterPro" id="IPR001789">
    <property type="entry name" value="Sig_transdc_resp-reg_receiver"/>
</dbReference>
<keyword evidence="4" id="KW-0808">Transferase</keyword>
<dbReference type="RefSeq" id="WP_182413911.1">
    <property type="nucleotide sequence ID" value="NZ_CP055153.1"/>
</dbReference>
<dbReference type="InterPro" id="IPR003594">
    <property type="entry name" value="HATPase_dom"/>
</dbReference>
<dbReference type="InterPro" id="IPR003661">
    <property type="entry name" value="HisK_dim/P_dom"/>
</dbReference>
<dbReference type="FunFam" id="1.10.287.130:FF:000045">
    <property type="entry name" value="Two-component system sensor histidine kinase/response regulator"/>
    <property type="match status" value="1"/>
</dbReference>
<dbReference type="Gene3D" id="1.10.10.60">
    <property type="entry name" value="Homeodomain-like"/>
    <property type="match status" value="1"/>
</dbReference>
<dbReference type="GO" id="GO:0005524">
    <property type="term" value="F:ATP binding"/>
    <property type="evidence" value="ECO:0007669"/>
    <property type="project" value="UniProtKB-KW"/>
</dbReference>
<dbReference type="InterPro" id="IPR036097">
    <property type="entry name" value="HisK_dim/P_sf"/>
</dbReference>
<dbReference type="SMART" id="SM00387">
    <property type="entry name" value="HATPase_c"/>
    <property type="match status" value="1"/>
</dbReference>
<dbReference type="InterPro" id="IPR013783">
    <property type="entry name" value="Ig-like_fold"/>
</dbReference>
<feature type="domain" description="Histidine kinase" evidence="15">
    <location>
        <begin position="860"/>
        <end position="1089"/>
    </location>
</feature>
<keyword evidence="11" id="KW-0804">Transcription</keyword>
<dbReference type="Pfam" id="PF02518">
    <property type="entry name" value="HATPase_c"/>
    <property type="match status" value="1"/>
</dbReference>
<keyword evidence="3 12" id="KW-0597">Phosphoprotein</keyword>
<dbReference type="InterPro" id="IPR018060">
    <property type="entry name" value="HTH_AraC"/>
</dbReference>
<dbReference type="FunFam" id="3.30.565.10:FF:000037">
    <property type="entry name" value="Hybrid sensor histidine kinase/response regulator"/>
    <property type="match status" value="1"/>
</dbReference>
<evidence type="ECO:0000256" key="4">
    <source>
        <dbReference type="ARBA" id="ARBA00022679"/>
    </source>
</evidence>
<dbReference type="SUPFAM" id="SSF52172">
    <property type="entry name" value="CheY-like"/>
    <property type="match status" value="1"/>
</dbReference>
<dbReference type="Gene3D" id="2.60.40.10">
    <property type="entry name" value="Immunoglobulins"/>
    <property type="match status" value="1"/>
</dbReference>
<keyword evidence="8" id="KW-0902">Two-component regulatory system</keyword>
<keyword evidence="6" id="KW-0418">Kinase</keyword>
<dbReference type="SUPFAM" id="SSF46689">
    <property type="entry name" value="Homeodomain-like"/>
    <property type="match status" value="1"/>
</dbReference>
<evidence type="ECO:0000256" key="6">
    <source>
        <dbReference type="ARBA" id="ARBA00022777"/>
    </source>
</evidence>
<dbReference type="SMART" id="SM00448">
    <property type="entry name" value="REC"/>
    <property type="match status" value="1"/>
</dbReference>
<dbReference type="InterPro" id="IPR011006">
    <property type="entry name" value="CheY-like_superfamily"/>
</dbReference>
<dbReference type="SUPFAM" id="SSF55874">
    <property type="entry name" value="ATPase domain of HSP90 chaperone/DNA topoisomerase II/histidine kinase"/>
    <property type="match status" value="1"/>
</dbReference>
<reference evidence="17 18" key="2">
    <citation type="submission" date="2020-08" db="EMBL/GenBank/DDBJ databases">
        <title>Adhaeribacter dokdonensis sp. nov., isolated from the rhizosphere of Elymus tsukushiensis, a plant native to the Dokdo Islands, Republic of Korea.</title>
        <authorList>
            <person name="Ghim S.Y."/>
        </authorList>
    </citation>
    <scope>NUCLEOTIDE SEQUENCE [LARGE SCALE GENOMIC DNA]</scope>
    <source>
        <strain evidence="17 18">KUDC8001</strain>
    </source>
</reference>
<proteinExistence type="predicted"/>
<evidence type="ECO:0000256" key="8">
    <source>
        <dbReference type="ARBA" id="ARBA00023012"/>
    </source>
</evidence>
<gene>
    <name evidence="17" type="ORF">HUW48_01065</name>
</gene>
<evidence type="ECO:0000259" key="15">
    <source>
        <dbReference type="PROSITE" id="PS50109"/>
    </source>
</evidence>
<dbReference type="Pfam" id="PF12833">
    <property type="entry name" value="HTH_18"/>
    <property type="match status" value="1"/>
</dbReference>
<dbReference type="KEGG" id="add:HUW48_01065"/>
<dbReference type="Pfam" id="PF00072">
    <property type="entry name" value="Response_reg"/>
    <property type="match status" value="1"/>
</dbReference>
<dbReference type="InterPro" id="IPR005467">
    <property type="entry name" value="His_kinase_dom"/>
</dbReference>
<dbReference type="InterPro" id="IPR036890">
    <property type="entry name" value="HATPase_C_sf"/>
</dbReference>
<evidence type="ECO:0000256" key="11">
    <source>
        <dbReference type="ARBA" id="ARBA00023163"/>
    </source>
</evidence>
<keyword evidence="7" id="KW-0067">ATP-binding</keyword>
<evidence type="ECO:0000256" key="13">
    <source>
        <dbReference type="SAM" id="Coils"/>
    </source>
</evidence>
<dbReference type="CDD" id="cd00082">
    <property type="entry name" value="HisKA"/>
    <property type="match status" value="1"/>
</dbReference>
<reference evidence="17 18" key="1">
    <citation type="submission" date="2020-06" db="EMBL/GenBank/DDBJ databases">
        <authorList>
            <person name="Hwang Y.J."/>
        </authorList>
    </citation>
    <scope>NUCLEOTIDE SEQUENCE [LARGE SCALE GENOMIC DNA]</scope>
    <source>
        <strain evidence="17 18">KUDC8001</strain>
    </source>
</reference>
<dbReference type="InterPro" id="IPR009057">
    <property type="entry name" value="Homeodomain-like_sf"/>
</dbReference>
<dbReference type="SUPFAM" id="SSF47384">
    <property type="entry name" value="Homodimeric domain of signal transducing histidine kinase"/>
    <property type="match status" value="1"/>
</dbReference>
<evidence type="ECO:0000256" key="9">
    <source>
        <dbReference type="ARBA" id="ARBA00023015"/>
    </source>
</evidence>
<dbReference type="InterPro" id="IPR004358">
    <property type="entry name" value="Sig_transdc_His_kin-like_C"/>
</dbReference>
<evidence type="ECO:0000259" key="16">
    <source>
        <dbReference type="PROSITE" id="PS50110"/>
    </source>
</evidence>
<dbReference type="PROSITE" id="PS01124">
    <property type="entry name" value="HTH_ARAC_FAMILY_2"/>
    <property type="match status" value="1"/>
</dbReference>
<evidence type="ECO:0000313" key="17">
    <source>
        <dbReference type="EMBL" id="QMU26707.1"/>
    </source>
</evidence>
<dbReference type="GO" id="GO:0003700">
    <property type="term" value="F:DNA-binding transcription factor activity"/>
    <property type="evidence" value="ECO:0007669"/>
    <property type="project" value="InterPro"/>
</dbReference>
<dbReference type="GO" id="GO:0043565">
    <property type="term" value="F:sequence-specific DNA binding"/>
    <property type="evidence" value="ECO:0007669"/>
    <property type="project" value="InterPro"/>
</dbReference>
<evidence type="ECO:0000256" key="3">
    <source>
        <dbReference type="ARBA" id="ARBA00022553"/>
    </source>
</evidence>
<feature type="domain" description="Response regulatory" evidence="16">
    <location>
        <begin position="1138"/>
        <end position="1253"/>
    </location>
</feature>
<dbReference type="EC" id="2.7.13.3" evidence="2"/>
<name>A0A7L7L1P2_9BACT</name>
<evidence type="ECO:0000313" key="18">
    <source>
        <dbReference type="Proteomes" id="UP000514509"/>
    </source>
</evidence>
<dbReference type="SMART" id="SM00342">
    <property type="entry name" value="HTH_ARAC"/>
    <property type="match status" value="1"/>
</dbReference>
<comment type="catalytic activity">
    <reaction evidence="1">
        <text>ATP + protein L-histidine = ADP + protein N-phospho-L-histidine.</text>
        <dbReference type="EC" id="2.7.13.3"/>
    </reaction>
</comment>